<evidence type="ECO:0000256" key="5">
    <source>
        <dbReference type="ARBA" id="ARBA00010617"/>
    </source>
</evidence>
<dbReference type="PRINTS" id="PR00385">
    <property type="entry name" value="P450"/>
</dbReference>
<comment type="caution">
    <text evidence="18">The sequence shown here is derived from an EMBL/GenBank/DDBJ whole genome shotgun (WGS) entry which is preliminary data.</text>
</comment>
<evidence type="ECO:0000256" key="11">
    <source>
        <dbReference type="ARBA" id="ARBA00023002"/>
    </source>
</evidence>
<keyword evidence="11 17" id="KW-0560">Oxidoreductase</keyword>
<evidence type="ECO:0000256" key="9">
    <source>
        <dbReference type="ARBA" id="ARBA00022824"/>
    </source>
</evidence>
<dbReference type="Pfam" id="PF00067">
    <property type="entry name" value="p450"/>
    <property type="match status" value="1"/>
</dbReference>
<dbReference type="PANTHER" id="PTHR24292">
    <property type="entry name" value="CYTOCHROME P450"/>
    <property type="match status" value="1"/>
</dbReference>
<keyword evidence="9" id="KW-0256">Endoplasmic reticulum</keyword>
<dbReference type="FunFam" id="1.10.630.10:FF:000182">
    <property type="entry name" value="Cytochrome P450 3A4"/>
    <property type="match status" value="1"/>
</dbReference>
<evidence type="ECO:0000256" key="14">
    <source>
        <dbReference type="ARBA" id="ARBA00023136"/>
    </source>
</evidence>
<keyword evidence="19" id="KW-1185">Reference proteome</keyword>
<keyword evidence="14" id="KW-0472">Membrane</keyword>
<keyword evidence="7 16" id="KW-0349">Heme</keyword>
<evidence type="ECO:0000256" key="1">
    <source>
        <dbReference type="ARBA" id="ARBA00001971"/>
    </source>
</evidence>
<comment type="catalytic activity">
    <reaction evidence="15">
        <text>an organic molecule + reduced [NADPH--hemoprotein reductase] + O2 = an alcohol + oxidized [NADPH--hemoprotein reductase] + H2O + H(+)</text>
        <dbReference type="Rhea" id="RHEA:17149"/>
        <dbReference type="Rhea" id="RHEA-COMP:11964"/>
        <dbReference type="Rhea" id="RHEA-COMP:11965"/>
        <dbReference type="ChEBI" id="CHEBI:15377"/>
        <dbReference type="ChEBI" id="CHEBI:15378"/>
        <dbReference type="ChEBI" id="CHEBI:15379"/>
        <dbReference type="ChEBI" id="CHEBI:30879"/>
        <dbReference type="ChEBI" id="CHEBI:57618"/>
        <dbReference type="ChEBI" id="CHEBI:58210"/>
        <dbReference type="ChEBI" id="CHEBI:142491"/>
        <dbReference type="EC" id="1.14.14.1"/>
    </reaction>
</comment>
<evidence type="ECO:0000256" key="6">
    <source>
        <dbReference type="ARBA" id="ARBA00012109"/>
    </source>
</evidence>
<evidence type="ECO:0000256" key="7">
    <source>
        <dbReference type="ARBA" id="ARBA00022617"/>
    </source>
</evidence>
<evidence type="ECO:0000256" key="10">
    <source>
        <dbReference type="ARBA" id="ARBA00022848"/>
    </source>
</evidence>
<evidence type="ECO:0000256" key="13">
    <source>
        <dbReference type="ARBA" id="ARBA00023033"/>
    </source>
</evidence>
<dbReference type="SUPFAM" id="SSF48264">
    <property type="entry name" value="Cytochrome P450"/>
    <property type="match status" value="1"/>
</dbReference>
<organism evidence="18 19">
    <name type="scientific">Plutella xylostella</name>
    <name type="common">Diamondback moth</name>
    <name type="synonym">Plutella maculipennis</name>
    <dbReference type="NCBI Taxonomy" id="51655"/>
    <lineage>
        <taxon>Eukaryota</taxon>
        <taxon>Metazoa</taxon>
        <taxon>Ecdysozoa</taxon>
        <taxon>Arthropoda</taxon>
        <taxon>Hexapoda</taxon>
        <taxon>Insecta</taxon>
        <taxon>Pterygota</taxon>
        <taxon>Neoptera</taxon>
        <taxon>Endopterygota</taxon>
        <taxon>Lepidoptera</taxon>
        <taxon>Glossata</taxon>
        <taxon>Ditrysia</taxon>
        <taxon>Yponomeutoidea</taxon>
        <taxon>Plutellidae</taxon>
        <taxon>Plutella</taxon>
    </lineage>
</organism>
<dbReference type="InterPro" id="IPR002403">
    <property type="entry name" value="Cyt_P450_E_grp-IV"/>
</dbReference>
<evidence type="ECO:0000256" key="17">
    <source>
        <dbReference type="RuleBase" id="RU000461"/>
    </source>
</evidence>
<dbReference type="InterPro" id="IPR050476">
    <property type="entry name" value="Insect_CytP450_Detox"/>
</dbReference>
<dbReference type="InterPro" id="IPR036396">
    <property type="entry name" value="Cyt_P450_sf"/>
</dbReference>
<accession>A0A8S4CY12</accession>
<evidence type="ECO:0000256" key="2">
    <source>
        <dbReference type="ARBA" id="ARBA00003690"/>
    </source>
</evidence>
<dbReference type="Gene3D" id="1.10.630.10">
    <property type="entry name" value="Cytochrome P450"/>
    <property type="match status" value="1"/>
</dbReference>
<dbReference type="EMBL" id="CAJHNJ030000001">
    <property type="protein sequence ID" value="CAG9088065.1"/>
    <property type="molecule type" value="Genomic_DNA"/>
</dbReference>
<comment type="cofactor">
    <cofactor evidence="1 16">
        <name>heme</name>
        <dbReference type="ChEBI" id="CHEBI:30413"/>
    </cofactor>
</comment>
<dbReference type="InterPro" id="IPR017972">
    <property type="entry name" value="Cyt_P450_CS"/>
</dbReference>
<comment type="similarity">
    <text evidence="5 17">Belongs to the cytochrome P450 family.</text>
</comment>
<proteinExistence type="inferred from homology"/>
<evidence type="ECO:0000256" key="4">
    <source>
        <dbReference type="ARBA" id="ARBA00004406"/>
    </source>
</evidence>
<dbReference type="InterPro" id="IPR001128">
    <property type="entry name" value="Cyt_P450"/>
</dbReference>
<dbReference type="CDD" id="cd11056">
    <property type="entry name" value="CYP6-like"/>
    <property type="match status" value="1"/>
</dbReference>
<reference evidence="18" key="1">
    <citation type="submission" date="2020-11" db="EMBL/GenBank/DDBJ databases">
        <authorList>
            <person name="Whiteford S."/>
        </authorList>
    </citation>
    <scope>NUCLEOTIDE SEQUENCE</scope>
</reference>
<sequence>MSLIIVFLVVFCITFYFYRSKNVSYWSKKGIPTAPGCNWFFGNYKPILFTEKHISTLYTDMYRLYPEAPVVGFVKMSTPGLLIRDPDLIKAVLSTDFNSFGKNEFKIDKKVDKLFGYHPFVLSGEEWKTSRAHSTPSLSYSKLKNYYPVLLHVGDELIKYLNKGCQETSGSGGVIELETKDLGSMFTTDTISNAIYGIENNTFLDRNSLFAQLAKEVFSGNFFDNMRTMVNALFPEICSIVGVRFASKRSEAVLLSLTKKMMKEREESTGETRNDIFQQMLTFRQNGKADIFTDEYIASHLYAYLLDGYETSSILICYALYELAWHIEVQDKLRAEVQEMISRTNGDYTAEDVEGLKYLNMVVCETLRLNVPLPVMSKECTSDYTVSDLPGLDKLLEIKNGTFIIIPVDGLHTDEKYFPSPLKFDPERFTDDEVAKRHKFVYLPFGEGPRKCLGQRFGLLQSKIAIIKIVANFHITPSAKSKYPTKVDPAVFLLRRPEGGAWVNMKPFK</sequence>
<evidence type="ECO:0000256" key="16">
    <source>
        <dbReference type="PIRSR" id="PIRSR602403-1"/>
    </source>
</evidence>
<gene>
    <name evidence="18" type="ORF">PLXY2_LOCUS474</name>
</gene>
<comment type="function">
    <text evidence="2">May be involved in the metabolism of insect hormones and in the breakdown of synthetic insecticides.</text>
</comment>
<dbReference type="EC" id="1.14.14.1" evidence="6"/>
<dbReference type="Proteomes" id="UP000653454">
    <property type="component" value="Unassembled WGS sequence"/>
</dbReference>
<dbReference type="PRINTS" id="PR00465">
    <property type="entry name" value="EP450IV"/>
</dbReference>
<evidence type="ECO:0000313" key="19">
    <source>
        <dbReference type="Proteomes" id="UP000653454"/>
    </source>
</evidence>
<keyword evidence="12 16" id="KW-0408">Iron</keyword>
<comment type="subcellular location">
    <subcellularLocation>
        <location evidence="4">Endoplasmic reticulum membrane</location>
        <topology evidence="4">Peripheral membrane protein</topology>
    </subcellularLocation>
    <subcellularLocation>
        <location evidence="3">Microsome membrane</location>
        <topology evidence="3">Peripheral membrane protein</topology>
    </subcellularLocation>
</comment>
<protein>
    <recommendedName>
        <fullName evidence="6">unspecific monooxygenase</fullName>
        <ecNumber evidence="6">1.14.14.1</ecNumber>
    </recommendedName>
</protein>
<evidence type="ECO:0000256" key="8">
    <source>
        <dbReference type="ARBA" id="ARBA00022723"/>
    </source>
</evidence>
<feature type="binding site" description="axial binding residue" evidence="16">
    <location>
        <position position="452"/>
    </location>
    <ligand>
        <name>heme</name>
        <dbReference type="ChEBI" id="CHEBI:30413"/>
    </ligand>
    <ligandPart>
        <name>Fe</name>
        <dbReference type="ChEBI" id="CHEBI:18248"/>
    </ligandPart>
</feature>
<dbReference type="GO" id="GO:0020037">
    <property type="term" value="F:heme binding"/>
    <property type="evidence" value="ECO:0007669"/>
    <property type="project" value="InterPro"/>
</dbReference>
<name>A0A8S4CY12_PLUXY</name>
<dbReference type="PROSITE" id="PS00086">
    <property type="entry name" value="CYTOCHROME_P450"/>
    <property type="match status" value="1"/>
</dbReference>
<keyword evidence="10" id="KW-0492">Microsome</keyword>
<dbReference type="PANTHER" id="PTHR24292:SF84">
    <property type="entry name" value="CYTOCHROME P450 28A5-RELATED"/>
    <property type="match status" value="1"/>
</dbReference>
<keyword evidence="13 17" id="KW-0503">Monooxygenase</keyword>
<dbReference type="GO" id="GO:0005506">
    <property type="term" value="F:iron ion binding"/>
    <property type="evidence" value="ECO:0007669"/>
    <property type="project" value="InterPro"/>
</dbReference>
<dbReference type="GO" id="GO:0016712">
    <property type="term" value="F:oxidoreductase activity, acting on paired donors, with incorporation or reduction of molecular oxygen, reduced flavin or flavoprotein as one donor, and incorporation of one atom of oxygen"/>
    <property type="evidence" value="ECO:0007669"/>
    <property type="project" value="UniProtKB-EC"/>
</dbReference>
<evidence type="ECO:0000256" key="12">
    <source>
        <dbReference type="ARBA" id="ARBA00023004"/>
    </source>
</evidence>
<keyword evidence="8 16" id="KW-0479">Metal-binding</keyword>
<dbReference type="AlphaFoldDB" id="A0A8S4CY12"/>
<dbReference type="GO" id="GO:0005789">
    <property type="term" value="C:endoplasmic reticulum membrane"/>
    <property type="evidence" value="ECO:0007669"/>
    <property type="project" value="UniProtKB-SubCell"/>
</dbReference>
<evidence type="ECO:0000256" key="15">
    <source>
        <dbReference type="ARBA" id="ARBA00047827"/>
    </source>
</evidence>
<evidence type="ECO:0000256" key="3">
    <source>
        <dbReference type="ARBA" id="ARBA00004174"/>
    </source>
</evidence>
<evidence type="ECO:0000313" key="18">
    <source>
        <dbReference type="EMBL" id="CAG9088065.1"/>
    </source>
</evidence>